<dbReference type="EC" id="2.7.1.6" evidence="11"/>
<dbReference type="InterPro" id="IPR013750">
    <property type="entry name" value="GHMP_kinase_C_dom"/>
</dbReference>
<comment type="similarity">
    <text evidence="1">Belongs to the GHMP kinase family. GalK subfamily.</text>
</comment>
<dbReference type="PRINTS" id="PR00959">
    <property type="entry name" value="MEVGALKINASE"/>
</dbReference>
<dbReference type="FunFam" id="3.30.70.890:FF:000001">
    <property type="entry name" value="Galactokinase"/>
    <property type="match status" value="1"/>
</dbReference>
<evidence type="ECO:0000256" key="10">
    <source>
        <dbReference type="ARBA" id="ARBA00023277"/>
    </source>
</evidence>
<feature type="domain" description="GHMP kinase N-terminal" evidence="12">
    <location>
        <begin position="91"/>
        <end position="179"/>
    </location>
</feature>
<evidence type="ECO:0000256" key="5">
    <source>
        <dbReference type="ARBA" id="ARBA00022741"/>
    </source>
</evidence>
<evidence type="ECO:0000313" key="15">
    <source>
        <dbReference type="EMBL" id="BFO75425.1"/>
    </source>
</evidence>
<evidence type="ECO:0000256" key="11">
    <source>
        <dbReference type="NCBIfam" id="TIGR00131"/>
    </source>
</evidence>
<dbReference type="AlphaFoldDB" id="A0AB33J5A4"/>
<dbReference type="InterPro" id="IPR020568">
    <property type="entry name" value="Ribosomal_Su5_D2-typ_SF"/>
</dbReference>
<dbReference type="InterPro" id="IPR006203">
    <property type="entry name" value="GHMP_knse_ATP-bd_CS"/>
</dbReference>
<sequence>MNIEHVRSRFIKHFDGQTGNIYTSPGRINLIGEHTDYNGGFVFPGAVDKGIMAEIRPNGTDTVMCYSIDLKDRVEFKVNDPEGPRATWARYIYGVIQEMKKLGVEVKGFNTAFAGDVPLGAGMSSSAALESCFAYALNDLFGDNKVSKWDLALAGQATEHNYIGVNCGIMDQFASVFGQEGKLMRLDCRSREFEYFPFNPKGYKLVLVDSKVKHELKGSPYNDRRNSCENVVKHIAAKYPDQHFETLRDCTWEQLEAVRAEVGEEDYTRAHFVLGEKDRVLAVCDALEKGDYETVGQKMFETHYGLSKEYEVSCEELDFLNDLAKECGVTGSRIMGGGFGGCTINLVKDELYDSFIATARQKYTEKFGHEPGVYDVIISDGSRKVC</sequence>
<dbReference type="FunFam" id="3.30.230.10:FF:000017">
    <property type="entry name" value="Galactokinase"/>
    <property type="match status" value="1"/>
</dbReference>
<dbReference type="NCBIfam" id="TIGR00131">
    <property type="entry name" value="gal_kin"/>
    <property type="match status" value="1"/>
</dbReference>
<dbReference type="InterPro" id="IPR036554">
    <property type="entry name" value="GHMP_kinase_C_sf"/>
</dbReference>
<dbReference type="PRINTS" id="PR00473">
    <property type="entry name" value="GALCTOKINASE"/>
</dbReference>
<evidence type="ECO:0000256" key="9">
    <source>
        <dbReference type="ARBA" id="ARBA00023144"/>
    </source>
</evidence>
<dbReference type="InterPro" id="IPR000705">
    <property type="entry name" value="Galactokinase"/>
</dbReference>
<dbReference type="GO" id="GO:0005524">
    <property type="term" value="F:ATP binding"/>
    <property type="evidence" value="ECO:0007669"/>
    <property type="project" value="UniProtKB-UniRule"/>
</dbReference>
<dbReference type="SUPFAM" id="SSF55060">
    <property type="entry name" value="GHMP Kinase, C-terminal domain"/>
    <property type="match status" value="1"/>
</dbReference>
<dbReference type="InterPro" id="IPR006206">
    <property type="entry name" value="Mevalonate/galactokinase"/>
</dbReference>
<evidence type="ECO:0000256" key="6">
    <source>
        <dbReference type="ARBA" id="ARBA00022777"/>
    </source>
</evidence>
<gene>
    <name evidence="15" type="primary">galK</name>
    <name evidence="15" type="ORF">GTC17259_04750</name>
</gene>
<keyword evidence="3" id="KW-0808">Transferase</keyword>
<dbReference type="Gene3D" id="3.30.70.890">
    <property type="entry name" value="GHMP kinase, C-terminal domain"/>
    <property type="match status" value="1"/>
</dbReference>
<dbReference type="PROSITE" id="PS00627">
    <property type="entry name" value="GHMP_KINASES_ATP"/>
    <property type="match status" value="1"/>
</dbReference>
<dbReference type="InterPro" id="IPR019539">
    <property type="entry name" value="GalKase_N"/>
</dbReference>
<keyword evidence="5" id="KW-0547">Nucleotide-binding</keyword>
<evidence type="ECO:0000256" key="8">
    <source>
        <dbReference type="ARBA" id="ARBA00022842"/>
    </source>
</evidence>
<reference evidence="15" key="1">
    <citation type="submission" date="2024-07" db="EMBL/GenBank/DDBJ databases">
        <title>Complete genome sequence of Prevotella sp. YM-2024 GTC17259.</title>
        <authorList>
            <person name="Hayashi M."/>
            <person name="Muto Y."/>
            <person name="Tanaka K."/>
            <person name="Niwa H."/>
        </authorList>
    </citation>
    <scope>NUCLEOTIDE SEQUENCE</scope>
    <source>
        <strain evidence="15">GTC17259</strain>
    </source>
</reference>
<dbReference type="Gene3D" id="3.30.230.10">
    <property type="match status" value="1"/>
</dbReference>
<dbReference type="PROSITE" id="PS00106">
    <property type="entry name" value="GALACTOKINASE"/>
    <property type="match status" value="1"/>
</dbReference>
<dbReference type="InterPro" id="IPR019741">
    <property type="entry name" value="Galactokinase_CS"/>
</dbReference>
<keyword evidence="7" id="KW-0067">ATP-binding</keyword>
<dbReference type="PANTHER" id="PTHR10457:SF7">
    <property type="entry name" value="GALACTOKINASE-RELATED"/>
    <property type="match status" value="1"/>
</dbReference>
<evidence type="ECO:0000256" key="1">
    <source>
        <dbReference type="ARBA" id="ARBA00006566"/>
    </source>
</evidence>
<dbReference type="GO" id="GO:0004335">
    <property type="term" value="F:galactokinase activity"/>
    <property type="evidence" value="ECO:0007669"/>
    <property type="project" value="UniProtKB-UniRule"/>
</dbReference>
<dbReference type="Pfam" id="PF00288">
    <property type="entry name" value="GHMP_kinases_N"/>
    <property type="match status" value="1"/>
</dbReference>
<dbReference type="GO" id="GO:0005829">
    <property type="term" value="C:cytosol"/>
    <property type="evidence" value="ECO:0007669"/>
    <property type="project" value="TreeGrafter"/>
</dbReference>
<evidence type="ECO:0000256" key="2">
    <source>
        <dbReference type="ARBA" id="ARBA00022490"/>
    </source>
</evidence>
<protein>
    <recommendedName>
        <fullName evidence="11">Galactokinase</fullName>
        <ecNumber evidence="11">2.7.1.6</ecNumber>
    </recommendedName>
</protein>
<feature type="domain" description="GHMP kinase C-terminal" evidence="13">
    <location>
        <begin position="286"/>
        <end position="352"/>
    </location>
</feature>
<dbReference type="Pfam" id="PF10509">
    <property type="entry name" value="GalKase_gal_bdg"/>
    <property type="match status" value="1"/>
</dbReference>
<dbReference type="PANTHER" id="PTHR10457">
    <property type="entry name" value="MEVALONATE KINASE/GALACTOKINASE"/>
    <property type="match status" value="1"/>
</dbReference>
<evidence type="ECO:0000256" key="3">
    <source>
        <dbReference type="ARBA" id="ARBA00022679"/>
    </source>
</evidence>
<keyword evidence="9" id="KW-0299">Galactose metabolism</keyword>
<evidence type="ECO:0000256" key="7">
    <source>
        <dbReference type="ARBA" id="ARBA00022840"/>
    </source>
</evidence>
<keyword evidence="8" id="KW-0460">Magnesium</keyword>
<feature type="domain" description="Galactokinase N-terminal" evidence="14">
    <location>
        <begin position="9"/>
        <end position="57"/>
    </location>
</feature>
<evidence type="ECO:0000259" key="12">
    <source>
        <dbReference type="Pfam" id="PF00288"/>
    </source>
</evidence>
<dbReference type="GO" id="GO:0006012">
    <property type="term" value="P:galactose metabolic process"/>
    <property type="evidence" value="ECO:0007669"/>
    <property type="project" value="UniProtKB-UniRule"/>
</dbReference>
<dbReference type="InterPro" id="IPR014721">
    <property type="entry name" value="Ribsml_uS5_D2-typ_fold_subgr"/>
</dbReference>
<evidence type="ECO:0000259" key="14">
    <source>
        <dbReference type="Pfam" id="PF10509"/>
    </source>
</evidence>
<dbReference type="InterPro" id="IPR006204">
    <property type="entry name" value="GHMP_kinase_N_dom"/>
</dbReference>
<evidence type="ECO:0000256" key="4">
    <source>
        <dbReference type="ARBA" id="ARBA00022723"/>
    </source>
</evidence>
<accession>A0AB33J5A4</accession>
<organism evidence="15">
    <name type="scientific">Prevotella sp. GTC17259</name>
    <dbReference type="NCBI Taxonomy" id="3236795"/>
    <lineage>
        <taxon>Bacteria</taxon>
        <taxon>Pseudomonadati</taxon>
        <taxon>Bacteroidota</taxon>
        <taxon>Bacteroidia</taxon>
        <taxon>Bacteroidales</taxon>
        <taxon>Prevotellaceae</taxon>
        <taxon>Prevotella</taxon>
    </lineage>
</organism>
<dbReference type="SUPFAM" id="SSF54211">
    <property type="entry name" value="Ribosomal protein S5 domain 2-like"/>
    <property type="match status" value="1"/>
</dbReference>
<dbReference type="GO" id="GO:0046872">
    <property type="term" value="F:metal ion binding"/>
    <property type="evidence" value="ECO:0007669"/>
    <property type="project" value="UniProtKB-KW"/>
</dbReference>
<keyword evidence="10" id="KW-0119">Carbohydrate metabolism</keyword>
<keyword evidence="2" id="KW-0963">Cytoplasm</keyword>
<keyword evidence="6" id="KW-0418">Kinase</keyword>
<keyword evidence="4" id="KW-0479">Metal-binding</keyword>
<dbReference type="EMBL" id="AP035787">
    <property type="protein sequence ID" value="BFO75425.1"/>
    <property type="molecule type" value="Genomic_DNA"/>
</dbReference>
<dbReference type="Pfam" id="PF08544">
    <property type="entry name" value="GHMP_kinases_C"/>
    <property type="match status" value="1"/>
</dbReference>
<proteinExistence type="inferred from homology"/>
<name>A0AB33J5A4_9BACT</name>
<dbReference type="PIRSF" id="PIRSF000530">
    <property type="entry name" value="Galactokinase"/>
    <property type="match status" value="1"/>
</dbReference>
<evidence type="ECO:0000259" key="13">
    <source>
        <dbReference type="Pfam" id="PF08544"/>
    </source>
</evidence>